<dbReference type="Proteomes" id="UP000008141">
    <property type="component" value="Unassembled WGS sequence"/>
</dbReference>
<dbReference type="EMBL" id="GL434044">
    <property type="protein sequence ID" value="EFN50508.1"/>
    <property type="molecule type" value="Genomic_DNA"/>
</dbReference>
<accession>E1ZUI7</accession>
<name>E1ZUI7_CHLVA</name>
<dbReference type="InParanoid" id="E1ZUI7"/>
<sequence length="104" mass="11397">MLLLLCLLLLLPLLALWARARPCAKLASCRKSTGGKRPSLKALELVSKPSERAQVRFLPCRNFMWPQYLPCTCVGACKPGCPCAGDANFCEKYCACPCPSPLPR</sequence>
<evidence type="ECO:0000313" key="2">
    <source>
        <dbReference type="EMBL" id="EFN50508.1"/>
    </source>
</evidence>
<dbReference type="KEGG" id="cvr:CHLNCDRAFT_55808"/>
<protein>
    <recommendedName>
        <fullName evidence="4">CXC domain-containing protein</fullName>
    </recommendedName>
</protein>
<evidence type="ECO:0000256" key="1">
    <source>
        <dbReference type="SAM" id="SignalP"/>
    </source>
</evidence>
<organism evidence="3">
    <name type="scientific">Chlorella variabilis</name>
    <name type="common">Green alga</name>
    <dbReference type="NCBI Taxonomy" id="554065"/>
    <lineage>
        <taxon>Eukaryota</taxon>
        <taxon>Viridiplantae</taxon>
        <taxon>Chlorophyta</taxon>
        <taxon>core chlorophytes</taxon>
        <taxon>Trebouxiophyceae</taxon>
        <taxon>Chlorellales</taxon>
        <taxon>Chlorellaceae</taxon>
        <taxon>Chlorella clade</taxon>
        <taxon>Chlorella</taxon>
    </lineage>
</organism>
<feature type="signal peptide" evidence="1">
    <location>
        <begin position="1"/>
        <end position="20"/>
    </location>
</feature>
<feature type="chain" id="PRO_5003156708" description="CXC domain-containing protein" evidence="1">
    <location>
        <begin position="21"/>
        <end position="104"/>
    </location>
</feature>
<dbReference type="AlphaFoldDB" id="E1ZUI7"/>
<evidence type="ECO:0008006" key="4">
    <source>
        <dbReference type="Google" id="ProtNLM"/>
    </source>
</evidence>
<keyword evidence="3" id="KW-1185">Reference proteome</keyword>
<reference evidence="2 3" key="1">
    <citation type="journal article" date="2010" name="Plant Cell">
        <title>The Chlorella variabilis NC64A genome reveals adaptation to photosymbiosis, coevolution with viruses, and cryptic sex.</title>
        <authorList>
            <person name="Blanc G."/>
            <person name="Duncan G."/>
            <person name="Agarkova I."/>
            <person name="Borodovsky M."/>
            <person name="Gurnon J."/>
            <person name="Kuo A."/>
            <person name="Lindquist E."/>
            <person name="Lucas S."/>
            <person name="Pangilinan J."/>
            <person name="Polle J."/>
            <person name="Salamov A."/>
            <person name="Terry A."/>
            <person name="Yamada T."/>
            <person name="Dunigan D.D."/>
            <person name="Grigoriev I.V."/>
            <person name="Claverie J.M."/>
            <person name="Van Etten J.L."/>
        </authorList>
    </citation>
    <scope>NUCLEOTIDE SEQUENCE [LARGE SCALE GENOMIC DNA]</scope>
    <source>
        <strain evidence="2 3">NC64A</strain>
    </source>
</reference>
<keyword evidence="1" id="KW-0732">Signal</keyword>
<dbReference type="RefSeq" id="XP_005842640.1">
    <property type="nucleotide sequence ID" value="XM_005842583.1"/>
</dbReference>
<gene>
    <name evidence="2" type="ORF">CHLNCDRAFT_55808</name>
</gene>
<evidence type="ECO:0000313" key="3">
    <source>
        <dbReference type="Proteomes" id="UP000008141"/>
    </source>
</evidence>
<dbReference type="GeneID" id="17349941"/>
<proteinExistence type="predicted"/>